<dbReference type="Pfam" id="PF18451">
    <property type="entry name" value="CdiA_C"/>
    <property type="match status" value="1"/>
</dbReference>
<sequence>MYNAVKKKKRQAGNFIFDITDCPLKEGEIMEQVNNLFRSTHLSFFGRDRIVQG</sequence>
<protein>
    <recommendedName>
        <fullName evidence="1">tRNA nuclease CdiA C-terminal domain-containing protein</fullName>
    </recommendedName>
</protein>
<feature type="domain" description="tRNA nuclease CdiA C-terminal" evidence="1">
    <location>
        <begin position="2"/>
        <end position="41"/>
    </location>
</feature>
<reference evidence="2 3" key="1">
    <citation type="journal article" date="2019" name="Nat. Med.">
        <title>A library of human gut bacterial isolates paired with longitudinal multiomics data enables mechanistic microbiome research.</title>
        <authorList>
            <person name="Poyet M."/>
            <person name="Groussin M."/>
            <person name="Gibbons S.M."/>
            <person name="Avila-Pacheco J."/>
            <person name="Jiang X."/>
            <person name="Kearney S.M."/>
            <person name="Perrotta A.R."/>
            <person name="Berdy B."/>
            <person name="Zhao S."/>
            <person name="Lieberman T.D."/>
            <person name="Swanson P.K."/>
            <person name="Smith M."/>
            <person name="Roesemann S."/>
            <person name="Alexander J.E."/>
            <person name="Rich S.A."/>
            <person name="Livny J."/>
            <person name="Vlamakis H."/>
            <person name="Clish C."/>
            <person name="Bullock K."/>
            <person name="Deik A."/>
            <person name="Scott J."/>
            <person name="Pierce K.A."/>
            <person name="Xavier R.J."/>
            <person name="Alm E.J."/>
        </authorList>
    </citation>
    <scope>NUCLEOTIDE SEQUENCE [LARGE SCALE GENOMIC DNA]</scope>
    <source>
        <strain evidence="2 3">BIOML-A4</strain>
    </source>
</reference>
<organism evidence="2 3">
    <name type="scientific">Blautia massiliensis</name>
    <name type="common">ex Durand et al. 2017</name>
    <dbReference type="NCBI Taxonomy" id="1737424"/>
    <lineage>
        <taxon>Bacteria</taxon>
        <taxon>Bacillati</taxon>
        <taxon>Bacillota</taxon>
        <taxon>Clostridia</taxon>
        <taxon>Lachnospirales</taxon>
        <taxon>Lachnospiraceae</taxon>
        <taxon>Blautia</taxon>
    </lineage>
</organism>
<dbReference type="InterPro" id="IPR040559">
    <property type="entry name" value="CdiA_C"/>
</dbReference>
<name>A0A6L8TES0_9FIRM</name>
<evidence type="ECO:0000259" key="1">
    <source>
        <dbReference type="Pfam" id="PF18451"/>
    </source>
</evidence>
<evidence type="ECO:0000313" key="3">
    <source>
        <dbReference type="Proteomes" id="UP000473323"/>
    </source>
</evidence>
<comment type="caution">
    <text evidence="2">The sequence shown here is derived from an EMBL/GenBank/DDBJ whole genome shotgun (WGS) entry which is preliminary data.</text>
</comment>
<dbReference type="EMBL" id="WWVT01000015">
    <property type="protein sequence ID" value="MZL62574.1"/>
    <property type="molecule type" value="Genomic_DNA"/>
</dbReference>
<evidence type="ECO:0000313" key="2">
    <source>
        <dbReference type="EMBL" id="MZL62574.1"/>
    </source>
</evidence>
<dbReference type="RefSeq" id="WP_158526504.1">
    <property type="nucleotide sequence ID" value="NZ_JAAIUM010000015.1"/>
</dbReference>
<dbReference type="Proteomes" id="UP000473323">
    <property type="component" value="Unassembled WGS sequence"/>
</dbReference>
<accession>A0A6L8TES0</accession>
<dbReference type="AlphaFoldDB" id="A0A6L8TES0"/>
<gene>
    <name evidence="2" type="ORF">GT694_11070</name>
</gene>
<proteinExistence type="predicted"/>